<gene>
    <name evidence="1" type="ORF">NQ176_g419</name>
</gene>
<dbReference type="Proteomes" id="UP001143910">
    <property type="component" value="Unassembled WGS sequence"/>
</dbReference>
<dbReference type="EMBL" id="JANJQO010000015">
    <property type="protein sequence ID" value="KAJ2983823.1"/>
    <property type="molecule type" value="Genomic_DNA"/>
</dbReference>
<evidence type="ECO:0000313" key="1">
    <source>
        <dbReference type="EMBL" id="KAJ2983823.1"/>
    </source>
</evidence>
<comment type="caution">
    <text evidence="1">The sequence shown here is derived from an EMBL/GenBank/DDBJ whole genome shotgun (WGS) entry which is preliminary data.</text>
</comment>
<keyword evidence="2" id="KW-1185">Reference proteome</keyword>
<proteinExistence type="predicted"/>
<accession>A0ACC1NZV1</accession>
<sequence length="499" mass="54809">MATIGANIIDTGIGDAKRIPNSPVTKPRSLEPIGEYGRMQADPFLVTWNGDEDLENPYNWKQSRKWVITILLSLGGLLTLMSGAMLAPALGDIAPDFRVDDQQAQIILSIYILAFAPGLIILAPCTEVFGRRPVWIFCTCYYIAWNTTAGFSKSSGVLILCRIMSGLGASAEFAINVAGPLPSQPFCLSSDLPWGRLLEVPLPTLVGDGYFGFCSISDGGLVVLGFFFLPETSKVILLERKASKLRNDTGEAYYTASSGGRQNARLTKFLRRPVRLLFTHPTIQFMSLHAYNFGLLYIVLSTFAALWIDKYRQSPLIGGLYYIVITTGYTLASQVGGLAMDKIWAYLKRRAGGGKTAPEYRVPLVVPGAILVLTGVFIYGWTAEYHLRWIFPDIGIALLGCGIILNTQAIQAYVTESYLEHVASAFDASQFLRSITGVAFPIFAPALYSALVYGWGNSVLAFLFLVLATPVPIILWLFGARMRAQRKKERLDSSMQLAC</sequence>
<protein>
    <submittedName>
        <fullName evidence="1">Uncharacterized protein</fullName>
    </submittedName>
</protein>
<organism evidence="1 2">
    <name type="scientific">Zarea fungicola</name>
    <dbReference type="NCBI Taxonomy" id="93591"/>
    <lineage>
        <taxon>Eukaryota</taxon>
        <taxon>Fungi</taxon>
        <taxon>Dikarya</taxon>
        <taxon>Ascomycota</taxon>
        <taxon>Pezizomycotina</taxon>
        <taxon>Sordariomycetes</taxon>
        <taxon>Hypocreomycetidae</taxon>
        <taxon>Hypocreales</taxon>
        <taxon>Cordycipitaceae</taxon>
        <taxon>Zarea</taxon>
    </lineage>
</organism>
<name>A0ACC1NZV1_9HYPO</name>
<evidence type="ECO:0000313" key="2">
    <source>
        <dbReference type="Proteomes" id="UP001143910"/>
    </source>
</evidence>
<reference evidence="1" key="1">
    <citation type="submission" date="2022-08" db="EMBL/GenBank/DDBJ databases">
        <title>Genome Sequence of Lecanicillium fungicola.</title>
        <authorList>
            <person name="Buettner E."/>
        </authorList>
    </citation>
    <scope>NUCLEOTIDE SEQUENCE</scope>
    <source>
        <strain evidence="1">Babe33</strain>
    </source>
</reference>